<sequence>MARKQLLCSLASMTPVEIGDYLYPAGGLDGKLVELRDGVEAVIEIADGRRYWTSWAGVGLSWVDQEWTKPRWASPEPFHHRHFKNPLMVAVLLLPVYQGHGQPGLLTVQRGIAPHIGGWALPGGYVELHESIEAAAVRELREETGIYLEPHQVSLYHSAPTKGDTTQVFVLANTGIKISEVRDAFMVCEESLAFGDTVKVEDRNLCFPTHCDAVARWHAVQDGYRA</sequence>
<accession>A0A9E7N6A1</accession>
<feature type="domain" description="Nudix hydrolase" evidence="4">
    <location>
        <begin position="86"/>
        <end position="210"/>
    </location>
</feature>
<dbReference type="GO" id="GO:0016787">
    <property type="term" value="F:hydrolase activity"/>
    <property type="evidence" value="ECO:0007669"/>
    <property type="project" value="UniProtKB-KW"/>
</dbReference>
<reference evidence="5" key="1">
    <citation type="submission" date="2022-05" db="EMBL/GenBank/DDBJ databases">
        <authorList>
            <person name="Friedrich I."/>
            <person name="Poehlein A."/>
            <person name="Schneider D."/>
            <person name="Hertel R."/>
            <person name="Daniel R."/>
        </authorList>
    </citation>
    <scope>NUCLEOTIDE SEQUENCE</scope>
</reference>
<evidence type="ECO:0000256" key="2">
    <source>
        <dbReference type="ARBA" id="ARBA00022801"/>
    </source>
</evidence>
<dbReference type="InterPro" id="IPR020476">
    <property type="entry name" value="Nudix_hydrolase"/>
</dbReference>
<dbReference type="PROSITE" id="PS00893">
    <property type="entry name" value="NUDIX_BOX"/>
    <property type="match status" value="1"/>
</dbReference>
<gene>
    <name evidence="5" type="ORF">BAJUN_01250</name>
</gene>
<name>A0A9E7N6A1_9CAUD</name>
<comment type="cofactor">
    <cofactor evidence="1">
        <name>Mg(2+)</name>
        <dbReference type="ChEBI" id="CHEBI:18420"/>
    </cofactor>
</comment>
<keyword evidence="3" id="KW-0460">Magnesium</keyword>
<dbReference type="PRINTS" id="PR00502">
    <property type="entry name" value="NUDIXFAMILY"/>
</dbReference>
<dbReference type="EMBL" id="ON529858">
    <property type="protein sequence ID" value="UTC29755.1"/>
    <property type="molecule type" value="Genomic_DNA"/>
</dbReference>
<evidence type="ECO:0000259" key="4">
    <source>
        <dbReference type="PROSITE" id="PS51462"/>
    </source>
</evidence>
<evidence type="ECO:0000313" key="6">
    <source>
        <dbReference type="Proteomes" id="UP001057427"/>
    </source>
</evidence>
<dbReference type="InterPro" id="IPR015797">
    <property type="entry name" value="NUDIX_hydrolase-like_dom_sf"/>
</dbReference>
<keyword evidence="2" id="KW-0378">Hydrolase</keyword>
<dbReference type="PANTHER" id="PTHR43222:SF12">
    <property type="entry name" value="NUDIX HYDROLASE"/>
    <property type="match status" value="1"/>
</dbReference>
<evidence type="ECO:0000256" key="3">
    <source>
        <dbReference type="ARBA" id="ARBA00022842"/>
    </source>
</evidence>
<dbReference type="Pfam" id="PF00293">
    <property type="entry name" value="NUDIX"/>
    <property type="match status" value="1"/>
</dbReference>
<proteinExistence type="predicted"/>
<organism evidence="5 6">
    <name type="scientific">Brevundimonas phage vB_BgoS-Bajun</name>
    <dbReference type="NCBI Taxonomy" id="2948594"/>
    <lineage>
        <taxon>Viruses</taxon>
        <taxon>Duplodnaviria</taxon>
        <taxon>Heunggongvirae</taxon>
        <taxon>Uroviricota</taxon>
        <taxon>Caudoviricetes</taxon>
        <taxon>Dolichocephalovirinae</taxon>
    </lineage>
</organism>
<dbReference type="Proteomes" id="UP001057427">
    <property type="component" value="Segment"/>
</dbReference>
<dbReference type="InterPro" id="IPR000086">
    <property type="entry name" value="NUDIX_hydrolase_dom"/>
</dbReference>
<dbReference type="Gene3D" id="3.90.79.10">
    <property type="entry name" value="Nucleoside Triphosphate Pyrophosphohydrolase"/>
    <property type="match status" value="1"/>
</dbReference>
<dbReference type="PANTHER" id="PTHR43222">
    <property type="entry name" value="NUDIX HYDROLASE 23"/>
    <property type="match status" value="1"/>
</dbReference>
<protein>
    <submittedName>
        <fullName evidence="5">8-oxo-dGTP diphosphatase</fullName>
    </submittedName>
</protein>
<keyword evidence="6" id="KW-1185">Reference proteome</keyword>
<dbReference type="PROSITE" id="PS51462">
    <property type="entry name" value="NUDIX"/>
    <property type="match status" value="1"/>
</dbReference>
<evidence type="ECO:0000256" key="1">
    <source>
        <dbReference type="ARBA" id="ARBA00001946"/>
    </source>
</evidence>
<dbReference type="InterPro" id="IPR020084">
    <property type="entry name" value="NUDIX_hydrolase_CS"/>
</dbReference>
<dbReference type="SUPFAM" id="SSF55811">
    <property type="entry name" value="Nudix"/>
    <property type="match status" value="1"/>
</dbReference>
<evidence type="ECO:0000313" key="5">
    <source>
        <dbReference type="EMBL" id="UTC29755.1"/>
    </source>
</evidence>